<accession>A0A2I0IXK0</accession>
<keyword evidence="3" id="KW-1185">Reference proteome</keyword>
<feature type="compositionally biased region" description="Acidic residues" evidence="1">
    <location>
        <begin position="46"/>
        <end position="55"/>
    </location>
</feature>
<sequence length="81" mass="8947">TNERELLEELAVLSGSSSSRSRIRPRSQPTNKATTIGTPLEADVEKTEEESETQSDDWLKKLTNFAGSVANGALKWIKDNL</sequence>
<protein>
    <submittedName>
        <fullName evidence="2">Uncharacterized protein</fullName>
    </submittedName>
</protein>
<gene>
    <name evidence="2" type="ORF">CRG98_031105</name>
</gene>
<feature type="non-terminal residue" evidence="2">
    <location>
        <position position="1"/>
    </location>
</feature>
<comment type="caution">
    <text evidence="2">The sequence shown here is derived from an EMBL/GenBank/DDBJ whole genome shotgun (WGS) entry which is preliminary data.</text>
</comment>
<evidence type="ECO:0000313" key="2">
    <source>
        <dbReference type="EMBL" id="PKI48483.1"/>
    </source>
</evidence>
<dbReference type="EMBL" id="PGOL01002383">
    <property type="protein sequence ID" value="PKI48483.1"/>
    <property type="molecule type" value="Genomic_DNA"/>
</dbReference>
<name>A0A2I0IXK0_PUNGR</name>
<organism evidence="2 3">
    <name type="scientific">Punica granatum</name>
    <name type="common">Pomegranate</name>
    <dbReference type="NCBI Taxonomy" id="22663"/>
    <lineage>
        <taxon>Eukaryota</taxon>
        <taxon>Viridiplantae</taxon>
        <taxon>Streptophyta</taxon>
        <taxon>Embryophyta</taxon>
        <taxon>Tracheophyta</taxon>
        <taxon>Spermatophyta</taxon>
        <taxon>Magnoliopsida</taxon>
        <taxon>eudicotyledons</taxon>
        <taxon>Gunneridae</taxon>
        <taxon>Pentapetalae</taxon>
        <taxon>rosids</taxon>
        <taxon>malvids</taxon>
        <taxon>Myrtales</taxon>
        <taxon>Lythraceae</taxon>
        <taxon>Punica</taxon>
    </lineage>
</organism>
<evidence type="ECO:0000313" key="3">
    <source>
        <dbReference type="Proteomes" id="UP000233551"/>
    </source>
</evidence>
<feature type="region of interest" description="Disordered" evidence="1">
    <location>
        <begin position="1"/>
        <end position="55"/>
    </location>
</feature>
<proteinExistence type="predicted"/>
<dbReference type="Proteomes" id="UP000233551">
    <property type="component" value="Unassembled WGS sequence"/>
</dbReference>
<feature type="compositionally biased region" description="Polar residues" evidence="1">
    <location>
        <begin position="28"/>
        <end position="37"/>
    </location>
</feature>
<reference evidence="2 3" key="1">
    <citation type="submission" date="2017-11" db="EMBL/GenBank/DDBJ databases">
        <title>De-novo sequencing of pomegranate (Punica granatum L.) genome.</title>
        <authorList>
            <person name="Akparov Z."/>
            <person name="Amiraslanov A."/>
            <person name="Hajiyeva S."/>
            <person name="Abbasov M."/>
            <person name="Kaur K."/>
            <person name="Hamwieh A."/>
            <person name="Solovyev V."/>
            <person name="Salamov A."/>
            <person name="Braich B."/>
            <person name="Kosarev P."/>
            <person name="Mahmoud A."/>
            <person name="Hajiyev E."/>
            <person name="Babayeva S."/>
            <person name="Izzatullayeva V."/>
            <person name="Mammadov A."/>
            <person name="Mammadov A."/>
            <person name="Sharifova S."/>
            <person name="Ojaghi J."/>
            <person name="Eynullazada K."/>
            <person name="Bayramov B."/>
            <person name="Abdulazimova A."/>
            <person name="Shahmuradov I."/>
        </authorList>
    </citation>
    <scope>NUCLEOTIDE SEQUENCE [LARGE SCALE GENOMIC DNA]</scope>
    <source>
        <strain evidence="3">cv. AG2017</strain>
        <tissue evidence="2">Leaf</tissue>
    </source>
</reference>
<dbReference type="AlphaFoldDB" id="A0A2I0IXK0"/>
<dbReference type="STRING" id="22663.A0A2I0IXK0"/>
<evidence type="ECO:0000256" key="1">
    <source>
        <dbReference type="SAM" id="MobiDB-lite"/>
    </source>
</evidence>